<name>A0A0E9RBE0_ANGAN</name>
<reference evidence="1" key="2">
    <citation type="journal article" date="2015" name="Fish Shellfish Immunol.">
        <title>Early steps in the European eel (Anguilla anguilla)-Vibrio vulnificus interaction in the gills: Role of the RtxA13 toxin.</title>
        <authorList>
            <person name="Callol A."/>
            <person name="Pajuelo D."/>
            <person name="Ebbesson L."/>
            <person name="Teles M."/>
            <person name="MacKenzie S."/>
            <person name="Amaro C."/>
        </authorList>
    </citation>
    <scope>NUCLEOTIDE SEQUENCE</scope>
</reference>
<dbReference type="AlphaFoldDB" id="A0A0E9RBE0"/>
<reference evidence="1" key="1">
    <citation type="submission" date="2014-11" db="EMBL/GenBank/DDBJ databases">
        <authorList>
            <person name="Amaro Gonzalez C."/>
        </authorList>
    </citation>
    <scope>NUCLEOTIDE SEQUENCE</scope>
</reference>
<sequence>MKRVGFFSFSLECFFQLSNVGVLELHCFQLPVATVTSALGMFS</sequence>
<dbReference type="EMBL" id="GBXM01082126">
    <property type="protein sequence ID" value="JAH26451.1"/>
    <property type="molecule type" value="Transcribed_RNA"/>
</dbReference>
<organism evidence="1">
    <name type="scientific">Anguilla anguilla</name>
    <name type="common">European freshwater eel</name>
    <name type="synonym">Muraena anguilla</name>
    <dbReference type="NCBI Taxonomy" id="7936"/>
    <lineage>
        <taxon>Eukaryota</taxon>
        <taxon>Metazoa</taxon>
        <taxon>Chordata</taxon>
        <taxon>Craniata</taxon>
        <taxon>Vertebrata</taxon>
        <taxon>Euteleostomi</taxon>
        <taxon>Actinopterygii</taxon>
        <taxon>Neopterygii</taxon>
        <taxon>Teleostei</taxon>
        <taxon>Anguilliformes</taxon>
        <taxon>Anguillidae</taxon>
        <taxon>Anguilla</taxon>
    </lineage>
</organism>
<proteinExistence type="predicted"/>
<evidence type="ECO:0000313" key="1">
    <source>
        <dbReference type="EMBL" id="JAH26451.1"/>
    </source>
</evidence>
<accession>A0A0E9RBE0</accession>
<protein>
    <submittedName>
        <fullName evidence="1">Uncharacterized protein</fullName>
    </submittedName>
</protein>